<organism evidence="2 3">
    <name type="scientific">Flavobacterium caseinilyticum</name>
    <dbReference type="NCBI Taxonomy" id="2541732"/>
    <lineage>
        <taxon>Bacteria</taxon>
        <taxon>Pseudomonadati</taxon>
        <taxon>Bacteroidota</taxon>
        <taxon>Flavobacteriia</taxon>
        <taxon>Flavobacteriales</taxon>
        <taxon>Flavobacteriaceae</taxon>
        <taxon>Flavobacterium</taxon>
    </lineage>
</organism>
<comment type="caution">
    <text evidence="2">The sequence shown here is derived from an EMBL/GenBank/DDBJ whole genome shotgun (WGS) entry which is preliminary data.</text>
</comment>
<evidence type="ECO:0000259" key="1">
    <source>
        <dbReference type="Pfam" id="PF13443"/>
    </source>
</evidence>
<name>A0A4R5ANE0_9FLAO</name>
<keyword evidence="3" id="KW-1185">Reference proteome</keyword>
<dbReference type="EMBL" id="SMFM01000009">
    <property type="protein sequence ID" value="TDD74458.1"/>
    <property type="molecule type" value="Genomic_DNA"/>
</dbReference>
<reference evidence="2 3" key="1">
    <citation type="submission" date="2019-03" db="EMBL/GenBank/DDBJ databases">
        <title>Flavobacterium AT-3-2 sp. nov., isolated from arctic soil.</title>
        <authorList>
            <person name="Chaudhary D.K."/>
        </authorList>
    </citation>
    <scope>NUCLEOTIDE SEQUENCE [LARGE SCALE GENOMIC DNA]</scope>
    <source>
        <strain evidence="2 3">AT-3-2</strain>
    </source>
</reference>
<proteinExistence type="predicted"/>
<dbReference type="OrthoDB" id="711886at2"/>
<dbReference type="Pfam" id="PF13443">
    <property type="entry name" value="HTH_26"/>
    <property type="match status" value="1"/>
</dbReference>
<dbReference type="AlphaFoldDB" id="A0A4R5ANE0"/>
<protein>
    <recommendedName>
        <fullName evidence="1">HTH cro/C1-type domain-containing protein</fullName>
    </recommendedName>
</protein>
<dbReference type="InterPro" id="IPR001387">
    <property type="entry name" value="Cro/C1-type_HTH"/>
</dbReference>
<feature type="domain" description="HTH cro/C1-type" evidence="1">
    <location>
        <begin position="42"/>
        <end position="87"/>
    </location>
</feature>
<evidence type="ECO:0000313" key="3">
    <source>
        <dbReference type="Proteomes" id="UP000295278"/>
    </source>
</evidence>
<sequence length="108" mass="12576">MVNNKSNSNKSNEAKIFLLDRFVCNYIKKEWISDEKSNLSQSQELGIHPHVLTKIKNDDGYRIPLSTLAIICFYKKIELSEFFKLIEKQYGSKINDDFVLKTNTKKDA</sequence>
<accession>A0A4R5ANE0</accession>
<gene>
    <name evidence="2" type="ORF">E0F89_15285</name>
</gene>
<dbReference type="Proteomes" id="UP000295278">
    <property type="component" value="Unassembled WGS sequence"/>
</dbReference>
<evidence type="ECO:0000313" key="2">
    <source>
        <dbReference type="EMBL" id="TDD74458.1"/>
    </source>
</evidence>